<evidence type="ECO:0000259" key="1">
    <source>
        <dbReference type="SMART" id="SM00635"/>
    </source>
</evidence>
<evidence type="ECO:0000313" key="2">
    <source>
        <dbReference type="EMBL" id="AZU99783.1"/>
    </source>
</evidence>
<proteinExistence type="predicted"/>
<sequence>MAKINMNSVNSMLGNETTADTLNMIRNEIGGSYALAVPVADDRNIGEVGIGINSLPQHRNDFLNQLIDRIGLVVIKHKSLNNPLGKFKRGTMPIGYTIEEIYTDITKAKKFDPTDAESTLYKRELPDTKVFFHQRNRQQFYEQTVTQAELKSAFVSYANLDNFITGIFEALYNSAEVDEYYWMRELVDNYYEKGYFHHVKVTAPTDQATASAFVKKLRAYTRKLTLGMGSRKYNHTGIHTRSEMEGLHLFITADTEAEIDVDVLAVAFNMNKTDFLSKVTVIDEFENPEIQAVLVDENWFMCYDNNIEMTNTYNAKGLYWNYFYHIWQTLSCSTLENAVVFSTADAPTPEPPTATVAPKTASVKAGETQQFTASTDPAPGIDIVWSVAGNTKAGTQISASGLLTVDATEEPGADKLTVTYKAKVNGTDVTDTAKVTVTAP</sequence>
<feature type="domain" description="BIG2" evidence="1">
    <location>
        <begin position="350"/>
        <end position="430"/>
    </location>
</feature>
<dbReference type="Proteomes" id="UP000290970">
    <property type="component" value="Segment"/>
</dbReference>
<protein>
    <submittedName>
        <fullName evidence="2">Major head protein</fullName>
    </submittedName>
</protein>
<gene>
    <name evidence="2" type="ORF">DK2_000030</name>
</gene>
<dbReference type="Pfam" id="PF02368">
    <property type="entry name" value="Big_2"/>
    <property type="match status" value="1"/>
</dbReference>
<evidence type="ECO:0000313" key="3">
    <source>
        <dbReference type="Proteomes" id="UP000290970"/>
    </source>
</evidence>
<name>A0A3T0IJ22_9CAUD</name>
<dbReference type="EMBL" id="MK284527">
    <property type="protein sequence ID" value="AZU99783.1"/>
    <property type="molecule type" value="Genomic_DNA"/>
</dbReference>
<reference evidence="2 3" key="1">
    <citation type="submission" date="2018-12" db="EMBL/GenBank/DDBJ databases">
        <authorList>
            <person name="Kong L."/>
            <person name="Ding Y."/>
            <person name="Wu Q."/>
        </authorList>
    </citation>
    <scope>NUCLEOTIDE SEQUENCE [LARGE SCALE GENOMIC DNA]</scope>
</reference>
<dbReference type="InterPro" id="IPR003343">
    <property type="entry name" value="Big_2"/>
</dbReference>
<accession>A0A3T0IJ22</accession>
<dbReference type="SMART" id="SM00635">
    <property type="entry name" value="BID_2"/>
    <property type="match status" value="1"/>
</dbReference>
<keyword evidence="3" id="KW-1185">Reference proteome</keyword>
<organism evidence="2 3">
    <name type="scientific">Bacillus phage DK2</name>
    <dbReference type="NCBI Taxonomy" id="2500809"/>
    <lineage>
        <taxon>Viruses</taxon>
        <taxon>Duplodnaviria</taxon>
        <taxon>Heunggongvirae</taxon>
        <taxon>Uroviricota</taxon>
        <taxon>Caudoviricetes</taxon>
        <taxon>Salasmaviridae</taxon>
        <taxon>Northropvirinae</taxon>
        <taxon>Hemphillvirus</taxon>
        <taxon>Hemphillvirus DK2</taxon>
    </lineage>
</organism>
<dbReference type="Pfam" id="PF25622">
    <property type="entry name" value="Phi29_MCP"/>
    <property type="match status" value="1"/>
</dbReference>